<evidence type="ECO:0000313" key="7">
    <source>
        <dbReference type="EMBL" id="KAI2654548.1"/>
    </source>
</evidence>
<feature type="domain" description="Calpain catalytic" evidence="6">
    <location>
        <begin position="40"/>
        <end position="315"/>
    </location>
</feature>
<dbReference type="Gene3D" id="2.60.120.380">
    <property type="match status" value="2"/>
</dbReference>
<proteinExistence type="inferred from homology"/>
<name>A0ABQ8LV79_LABRO</name>
<evidence type="ECO:0000256" key="1">
    <source>
        <dbReference type="ARBA" id="ARBA00007623"/>
    </source>
</evidence>
<keyword evidence="4 5" id="KW-0788">Thiol protease</keyword>
<keyword evidence="8" id="KW-1185">Reference proteome</keyword>
<dbReference type="InterPro" id="IPR001300">
    <property type="entry name" value="Peptidase_C2_calpain_cat"/>
</dbReference>
<keyword evidence="2 5" id="KW-0645">Protease</keyword>
<comment type="similarity">
    <text evidence="1">Belongs to the peptidase C2 family.</text>
</comment>
<dbReference type="CDD" id="cd00044">
    <property type="entry name" value="CysPc"/>
    <property type="match status" value="2"/>
</dbReference>
<dbReference type="PANTHER" id="PTHR10183:SF302">
    <property type="entry name" value="CALPAIN-14"/>
    <property type="match status" value="1"/>
</dbReference>
<evidence type="ECO:0000256" key="4">
    <source>
        <dbReference type="ARBA" id="ARBA00022807"/>
    </source>
</evidence>
<dbReference type="InterPro" id="IPR022683">
    <property type="entry name" value="Calpain_III"/>
</dbReference>
<evidence type="ECO:0000313" key="8">
    <source>
        <dbReference type="Proteomes" id="UP000830375"/>
    </source>
</evidence>
<dbReference type="PANTHER" id="PTHR10183">
    <property type="entry name" value="CALPAIN"/>
    <property type="match status" value="1"/>
</dbReference>
<dbReference type="Pfam" id="PF01067">
    <property type="entry name" value="Calpain_III"/>
    <property type="match status" value="2"/>
</dbReference>
<evidence type="ECO:0000256" key="3">
    <source>
        <dbReference type="ARBA" id="ARBA00022801"/>
    </source>
</evidence>
<dbReference type="InterPro" id="IPR022682">
    <property type="entry name" value="Calpain_domain_III"/>
</dbReference>
<evidence type="ECO:0000259" key="6">
    <source>
        <dbReference type="PROSITE" id="PS50203"/>
    </source>
</evidence>
<dbReference type="InterPro" id="IPR036213">
    <property type="entry name" value="Calpain_III_sf"/>
</dbReference>
<dbReference type="SMART" id="SM00720">
    <property type="entry name" value="calpain_III"/>
    <property type="match status" value="1"/>
</dbReference>
<dbReference type="SMART" id="SM00230">
    <property type="entry name" value="CysPc"/>
    <property type="match status" value="2"/>
</dbReference>
<organism evidence="7 8">
    <name type="scientific">Labeo rohita</name>
    <name type="common">Indian major carp</name>
    <name type="synonym">Cyprinus rohita</name>
    <dbReference type="NCBI Taxonomy" id="84645"/>
    <lineage>
        <taxon>Eukaryota</taxon>
        <taxon>Metazoa</taxon>
        <taxon>Chordata</taxon>
        <taxon>Craniata</taxon>
        <taxon>Vertebrata</taxon>
        <taxon>Euteleostomi</taxon>
        <taxon>Actinopterygii</taxon>
        <taxon>Neopterygii</taxon>
        <taxon>Teleostei</taxon>
        <taxon>Ostariophysi</taxon>
        <taxon>Cypriniformes</taxon>
        <taxon>Cyprinidae</taxon>
        <taxon>Labeoninae</taxon>
        <taxon>Labeonini</taxon>
        <taxon>Labeo</taxon>
    </lineage>
</organism>
<reference evidence="7 8" key="1">
    <citation type="submission" date="2022-01" db="EMBL/GenBank/DDBJ databases">
        <title>A high-quality chromosome-level genome assembly of rohu carp, Labeo rohita.</title>
        <authorList>
            <person name="Arick M.A. II"/>
            <person name="Hsu C.-Y."/>
            <person name="Magbanua Z."/>
            <person name="Pechanova O."/>
            <person name="Grover C."/>
            <person name="Miller E."/>
            <person name="Thrash A."/>
            <person name="Ezzel L."/>
            <person name="Alam S."/>
            <person name="Benzie J."/>
            <person name="Hamilton M."/>
            <person name="Karsi A."/>
            <person name="Lawrence M.L."/>
            <person name="Peterson D.G."/>
        </authorList>
    </citation>
    <scope>NUCLEOTIDE SEQUENCE [LARGE SCALE GENOMIC DNA]</scope>
    <source>
        <strain evidence="8">BAU-BD-2019</strain>
        <tissue evidence="7">Blood</tissue>
    </source>
</reference>
<sequence>MPPPAKSCDVRDMGALTSPLKFLDQDYQKLLQESLSRKELYTDELFPPNSCSIGNLSHKRNKIDYSQIVWKRPSELVTNPCFIVDGVSRFDYKQGHLGNCWFLASVGALTFQKDITKQVIPAEQSFSKNYAGIFHFKFWRFGEWIDVVIDDLLPTFNEKLVFVHPKTSNEFWPALLEKAYAKVCGSYADLDSGRRSESMLDFTGGVHLHFVLNEAPAYLWNIMKRAARAQSLMCCGTHKGEAHKHCPSNGIVGGHAYTVTGVSKVMSNSNPVKLVRVLNPWGRKEWTGDWSDQSPLWSTVSGTERSLMCTAGCQWRISPNSLKAWISAACLLIFWTDPLDVIGNHNVVLANGLKIQLVVPYKHWMKGEQVEGGQRKVFDCTNPVAECFAYQREVMKFLRLEPGEYLIVPCTENPGETASFVLSVFSKHETYFEAGICACDMHAEKDYQELHQNCLTENKLYNDELFPPDNSSIGLFDDLPDEVDLSQVVWKRPSELVSNPNLFVDGMSRFDYAQGRNCWFLSAIGALTFEKDIIKQVIPAKQSFTKDYAGIFHFRFWRFGKWIDVVIDDQLPTLDDELLFVCSKTSNEFWPALLEKAYAKVCGSYADLNAGFISEALMDFTGGTHMYYALNTAPDNLWKIMECAFKSKTLMGCGSHTVVRKTSPNPGLKAPLTTPEEKELLHGIVEEHAYTVTGVYEVMSDENPVQLVRLLNPWGEEEWKGDWCDGMSMEDFTNIFESIDICCLCPDFLDGSAECHWTSKRHFGRWNAGKTAGGDIIKTETFWTNPQFRVEINELNEECARGQSPENILVSLMQNHEKRNRNSQDHFNIGFYMRSQSGRFSSEFFIDREPVAQTDELDWCREVMKFFRLEPGEYLIVPCTKNPGETASFVLSIFSKNETHFE</sequence>
<feature type="active site" evidence="5">
    <location>
        <position position="100"/>
    </location>
</feature>
<keyword evidence="3 5" id="KW-0378">Hydrolase</keyword>
<dbReference type="InterPro" id="IPR000169">
    <property type="entry name" value="Pept_cys_AS"/>
</dbReference>
<feature type="active site" evidence="5">
    <location>
        <position position="518"/>
    </location>
</feature>
<dbReference type="EMBL" id="JACTAM010000017">
    <property type="protein sequence ID" value="KAI2654548.1"/>
    <property type="molecule type" value="Genomic_DNA"/>
</dbReference>
<comment type="caution">
    <text evidence="7">The sequence shown here is derived from an EMBL/GenBank/DDBJ whole genome shotgun (WGS) entry which is preliminary data.</text>
</comment>
<evidence type="ECO:0000256" key="2">
    <source>
        <dbReference type="ARBA" id="ARBA00022670"/>
    </source>
</evidence>
<dbReference type="PROSITE" id="PS00139">
    <property type="entry name" value="THIOL_PROTEASE_CYS"/>
    <property type="match status" value="1"/>
</dbReference>
<accession>A0ABQ8LV79</accession>
<dbReference type="Pfam" id="PF00648">
    <property type="entry name" value="Peptidase_C2"/>
    <property type="match status" value="2"/>
</dbReference>
<gene>
    <name evidence="7" type="ORF">H4Q32_011295</name>
</gene>
<feature type="active site" evidence="5">
    <location>
        <position position="255"/>
    </location>
</feature>
<feature type="active site" evidence="5">
    <location>
        <position position="279"/>
    </location>
</feature>
<dbReference type="SUPFAM" id="SSF49758">
    <property type="entry name" value="Calpain large subunit, middle domain (domain III)"/>
    <property type="match status" value="2"/>
</dbReference>
<feature type="active site" evidence="5">
    <location>
        <position position="688"/>
    </location>
</feature>
<dbReference type="PROSITE" id="PS50203">
    <property type="entry name" value="CALPAIN_CAT"/>
    <property type="match status" value="2"/>
</dbReference>
<dbReference type="InterPro" id="IPR022684">
    <property type="entry name" value="Calpain_cysteine_protease"/>
</dbReference>
<dbReference type="PRINTS" id="PR00704">
    <property type="entry name" value="CALPAIN"/>
</dbReference>
<dbReference type="Proteomes" id="UP000830375">
    <property type="component" value="Unassembled WGS sequence"/>
</dbReference>
<protein>
    <submittedName>
        <fullName evidence="7">Calpain-8</fullName>
    </submittedName>
</protein>
<dbReference type="InterPro" id="IPR038765">
    <property type="entry name" value="Papain-like_cys_pep_sf"/>
</dbReference>
<dbReference type="SUPFAM" id="SSF54001">
    <property type="entry name" value="Cysteine proteinases"/>
    <property type="match status" value="2"/>
</dbReference>
<evidence type="ECO:0000256" key="5">
    <source>
        <dbReference type="PROSITE-ProRule" id="PRU00239"/>
    </source>
</evidence>
<feature type="domain" description="Calpain catalytic" evidence="6">
    <location>
        <begin position="460"/>
        <end position="738"/>
    </location>
</feature>
<dbReference type="Gene3D" id="3.90.70.10">
    <property type="entry name" value="Cysteine proteinases"/>
    <property type="match status" value="2"/>
</dbReference>
<feature type="active site" evidence="5">
    <location>
        <position position="712"/>
    </location>
</feature>